<evidence type="ECO:0000256" key="3">
    <source>
        <dbReference type="ARBA" id="ARBA00022705"/>
    </source>
</evidence>
<dbReference type="CDD" id="cd20704">
    <property type="entry name" value="Orc3"/>
    <property type="match status" value="1"/>
</dbReference>
<dbReference type="PANTHER" id="PTHR12748">
    <property type="entry name" value="ORIGIN RECOGNITION COMPLEX SUBUNIT 3"/>
    <property type="match status" value="1"/>
</dbReference>
<proteinExistence type="inferred from homology"/>
<dbReference type="GO" id="GO:0003688">
    <property type="term" value="F:DNA replication origin binding"/>
    <property type="evidence" value="ECO:0007669"/>
    <property type="project" value="TreeGrafter"/>
</dbReference>
<comment type="similarity">
    <text evidence="2">Belongs to the ORC3 family.</text>
</comment>
<dbReference type="OMA" id="YCLMEHY"/>
<protein>
    <submittedName>
        <fullName evidence="8">Uncharacterized protein</fullName>
    </submittedName>
</protein>
<evidence type="ECO:0000313" key="8">
    <source>
        <dbReference type="EMBL" id="EME43992.1"/>
    </source>
</evidence>
<dbReference type="STRING" id="675120.N1PKF8"/>
<dbReference type="eggNOG" id="KOG2538">
    <property type="taxonomic scope" value="Eukaryota"/>
</dbReference>
<dbReference type="Pfam" id="PF18137">
    <property type="entry name" value="WHD_ORC"/>
    <property type="match status" value="1"/>
</dbReference>
<dbReference type="OrthoDB" id="10265211at2759"/>
<dbReference type="HOGENOM" id="CLU_015257_1_0_1"/>
<organism evidence="8 9">
    <name type="scientific">Dothistroma septosporum (strain NZE10 / CBS 128990)</name>
    <name type="common">Red band needle blight fungus</name>
    <name type="synonym">Mycosphaerella pini</name>
    <dbReference type="NCBI Taxonomy" id="675120"/>
    <lineage>
        <taxon>Eukaryota</taxon>
        <taxon>Fungi</taxon>
        <taxon>Dikarya</taxon>
        <taxon>Ascomycota</taxon>
        <taxon>Pezizomycotina</taxon>
        <taxon>Dothideomycetes</taxon>
        <taxon>Dothideomycetidae</taxon>
        <taxon>Mycosphaerellales</taxon>
        <taxon>Mycosphaerellaceae</taxon>
        <taxon>Dothistroma</taxon>
    </lineage>
</organism>
<feature type="domain" description="Origin recognition complex subunit 3 winged helix C-terminal" evidence="7">
    <location>
        <begin position="477"/>
        <end position="544"/>
    </location>
</feature>
<name>N1PKF8_DOTSN</name>
<dbReference type="Proteomes" id="UP000016933">
    <property type="component" value="Unassembled WGS sequence"/>
</dbReference>
<reference evidence="8 9" key="2">
    <citation type="journal article" date="2012" name="PLoS Pathog.">
        <title>Diverse lifestyles and strategies of plant pathogenesis encoded in the genomes of eighteen Dothideomycetes fungi.</title>
        <authorList>
            <person name="Ohm R.A."/>
            <person name="Feau N."/>
            <person name="Henrissat B."/>
            <person name="Schoch C.L."/>
            <person name="Horwitz B.A."/>
            <person name="Barry K.W."/>
            <person name="Condon B.J."/>
            <person name="Copeland A.C."/>
            <person name="Dhillon B."/>
            <person name="Glaser F."/>
            <person name="Hesse C.N."/>
            <person name="Kosti I."/>
            <person name="LaButti K."/>
            <person name="Lindquist E.A."/>
            <person name="Lucas S."/>
            <person name="Salamov A.A."/>
            <person name="Bradshaw R.E."/>
            <person name="Ciuffetti L."/>
            <person name="Hamelin R.C."/>
            <person name="Kema G.H.J."/>
            <person name="Lawrence C."/>
            <person name="Scott J.A."/>
            <person name="Spatafora J.W."/>
            <person name="Turgeon B.G."/>
            <person name="de Wit P.J.G.M."/>
            <person name="Zhong S."/>
            <person name="Goodwin S.B."/>
            <person name="Grigoriev I.V."/>
        </authorList>
    </citation>
    <scope>NUCLEOTIDE SEQUENCE [LARGE SCALE GENOMIC DNA]</scope>
    <source>
        <strain evidence="9">NZE10 / CBS 128990</strain>
    </source>
</reference>
<reference evidence="9" key="1">
    <citation type="journal article" date="2012" name="PLoS Genet.">
        <title>The genomes of the fungal plant pathogens Cladosporium fulvum and Dothistroma septosporum reveal adaptation to different hosts and lifestyles but also signatures of common ancestry.</title>
        <authorList>
            <person name="de Wit P.J.G.M."/>
            <person name="van der Burgt A."/>
            <person name="Oekmen B."/>
            <person name="Stergiopoulos I."/>
            <person name="Abd-Elsalam K.A."/>
            <person name="Aerts A.L."/>
            <person name="Bahkali A.H."/>
            <person name="Beenen H.G."/>
            <person name="Chettri P."/>
            <person name="Cox M.P."/>
            <person name="Datema E."/>
            <person name="de Vries R.P."/>
            <person name="Dhillon B."/>
            <person name="Ganley A.R."/>
            <person name="Griffiths S.A."/>
            <person name="Guo Y."/>
            <person name="Hamelin R.C."/>
            <person name="Henrissat B."/>
            <person name="Kabir M.S."/>
            <person name="Jashni M.K."/>
            <person name="Kema G."/>
            <person name="Klaubauf S."/>
            <person name="Lapidus A."/>
            <person name="Levasseur A."/>
            <person name="Lindquist E."/>
            <person name="Mehrabi R."/>
            <person name="Ohm R.A."/>
            <person name="Owen T.J."/>
            <person name="Salamov A."/>
            <person name="Schwelm A."/>
            <person name="Schijlen E."/>
            <person name="Sun H."/>
            <person name="van den Burg H.A."/>
            <person name="van Ham R.C.H.J."/>
            <person name="Zhang S."/>
            <person name="Goodwin S.B."/>
            <person name="Grigoriev I.V."/>
            <person name="Collemare J."/>
            <person name="Bradshaw R.E."/>
        </authorList>
    </citation>
    <scope>NUCLEOTIDE SEQUENCE [LARGE SCALE GENOMIC DNA]</scope>
    <source>
        <strain evidence="9">NZE10 / CBS 128990</strain>
    </source>
</reference>
<keyword evidence="9" id="KW-1185">Reference proteome</keyword>
<dbReference type="GO" id="GO:0005656">
    <property type="term" value="C:nuclear pre-replicative complex"/>
    <property type="evidence" value="ECO:0007669"/>
    <property type="project" value="TreeGrafter"/>
</dbReference>
<dbReference type="GO" id="GO:0031261">
    <property type="term" value="C:DNA replication preinitiation complex"/>
    <property type="evidence" value="ECO:0007669"/>
    <property type="project" value="TreeGrafter"/>
</dbReference>
<dbReference type="InterPro" id="IPR040855">
    <property type="entry name" value="ORC_WH_C"/>
</dbReference>
<keyword evidence="4" id="KW-0238">DNA-binding</keyword>
<dbReference type="InterPro" id="IPR045667">
    <property type="entry name" value="ORC3_N"/>
</dbReference>
<evidence type="ECO:0000256" key="5">
    <source>
        <dbReference type="ARBA" id="ARBA00023242"/>
    </source>
</evidence>
<dbReference type="AlphaFoldDB" id="N1PKF8"/>
<comment type="subcellular location">
    <subcellularLocation>
        <location evidence="1">Nucleus</location>
    </subcellularLocation>
</comment>
<keyword evidence="5" id="KW-0539">Nucleus</keyword>
<dbReference type="GO" id="GO:0005664">
    <property type="term" value="C:nuclear origin of replication recognition complex"/>
    <property type="evidence" value="ECO:0007669"/>
    <property type="project" value="InterPro"/>
</dbReference>
<evidence type="ECO:0000256" key="1">
    <source>
        <dbReference type="ARBA" id="ARBA00004123"/>
    </source>
</evidence>
<gene>
    <name evidence="8" type="ORF">DOTSEDRAFT_129299</name>
</gene>
<dbReference type="InterPro" id="IPR020795">
    <property type="entry name" value="ORC3"/>
</dbReference>
<evidence type="ECO:0000256" key="2">
    <source>
        <dbReference type="ARBA" id="ARBA00010977"/>
    </source>
</evidence>
<dbReference type="PANTHER" id="PTHR12748:SF0">
    <property type="entry name" value="ORIGIN RECOGNITION COMPLEX SUBUNIT 3"/>
    <property type="match status" value="1"/>
</dbReference>
<evidence type="ECO:0000259" key="7">
    <source>
        <dbReference type="Pfam" id="PF18137"/>
    </source>
</evidence>
<dbReference type="Pfam" id="PF07034">
    <property type="entry name" value="ORC3_N"/>
    <property type="match status" value="1"/>
</dbReference>
<sequence>MPTALVLAGPNSALRSSIVSKVQSREDFASRRTFVPISSAAGTNLKGALKTIIHKATAIVPSDEEDDEVQPTASKGGPKLLNYDLQILHDYVVDHRIRQVLVAVADTEAFDGDLLSELVELFGCWRDRIPFALLLNVGTSVEFLQQRLSSGALKYLHGAMFDAAASADEVEQIFEALTEADTPLWIGSGLASMALERQSDYIQSIDSLVQTAQYAFMSHYYANALSLFLDVNISPTAVSKDQFEALRNLPSFRAFARKLLDNDQVRILRDLLDSDPSLLAFVRQSITTGRETLARSIEAIETIRALQAALPNTTTTTKSILYVQLMSGKLAGSPLLRTLLLTLRKAPSDIAINVIEGLADSGSALSAEGVELSTIKTDLEQLLKAQDGLTQPLRSEDDLKNSTLRTTVIAQKVELSKQKSTLSKQDAAYTTLIRRLSGMLSAYFEKTLRDPKDLVLNEIFIYDLKSPYREVFTPRPRAAIERALAAPHDYLDCDCCDPEQGEATLAATQPATAVLYQLYLESGNLINASDLWQAFAAVMGYEQDDEQANMALFQRALADMKYLGLVKSTRKRVDHVAKVAWRGL</sequence>
<feature type="domain" description="Origin recognition complex subunit 3 N-terminal" evidence="6">
    <location>
        <begin position="2"/>
        <end position="228"/>
    </location>
</feature>
<accession>N1PKF8</accession>
<dbReference type="GO" id="GO:0006270">
    <property type="term" value="P:DNA replication initiation"/>
    <property type="evidence" value="ECO:0007669"/>
    <property type="project" value="TreeGrafter"/>
</dbReference>
<evidence type="ECO:0000259" key="6">
    <source>
        <dbReference type="Pfam" id="PF07034"/>
    </source>
</evidence>
<dbReference type="EMBL" id="KB446539">
    <property type="protein sequence ID" value="EME43992.1"/>
    <property type="molecule type" value="Genomic_DNA"/>
</dbReference>
<evidence type="ECO:0000313" key="9">
    <source>
        <dbReference type="Proteomes" id="UP000016933"/>
    </source>
</evidence>
<keyword evidence="3" id="KW-0235">DNA replication</keyword>
<evidence type="ECO:0000256" key="4">
    <source>
        <dbReference type="ARBA" id="ARBA00023125"/>
    </source>
</evidence>